<dbReference type="EMBL" id="FQWQ01000001">
    <property type="protein sequence ID" value="SHG66815.1"/>
    <property type="molecule type" value="Genomic_DNA"/>
</dbReference>
<name>A0A1M5LP68_9BACT</name>
<reference evidence="1 2" key="1">
    <citation type="submission" date="2016-11" db="EMBL/GenBank/DDBJ databases">
        <authorList>
            <person name="Jaros S."/>
            <person name="Januszkiewicz K."/>
            <person name="Wedrychowicz H."/>
        </authorList>
    </citation>
    <scope>NUCLEOTIDE SEQUENCE [LARGE SCALE GENOMIC DNA]</scope>
    <source>
        <strain evidence="1 2">DSM 24574</strain>
    </source>
</reference>
<dbReference type="AlphaFoldDB" id="A0A1M5LP68"/>
<keyword evidence="2" id="KW-1185">Reference proteome</keyword>
<dbReference type="RefSeq" id="WP_073132107.1">
    <property type="nucleotide sequence ID" value="NZ_FQWQ01000001.1"/>
</dbReference>
<proteinExistence type="predicted"/>
<gene>
    <name evidence="1" type="ORF">SAMN04488109_1322</name>
</gene>
<organism evidence="1 2">
    <name type="scientific">Chryseolinea serpens</name>
    <dbReference type="NCBI Taxonomy" id="947013"/>
    <lineage>
        <taxon>Bacteria</taxon>
        <taxon>Pseudomonadati</taxon>
        <taxon>Bacteroidota</taxon>
        <taxon>Cytophagia</taxon>
        <taxon>Cytophagales</taxon>
        <taxon>Fulvivirgaceae</taxon>
        <taxon>Chryseolinea</taxon>
    </lineage>
</organism>
<accession>A0A1M5LP68</accession>
<sequence>MIDQLIKLVEQHAGEAIVQNKAVPDQFNSSAIQEVAQQIFGGLQNQVGQGNLQDVTAMFNGASGSVAGNPMVAQMITNIAGSFASKFGVSPQAAQSIAGSLIPQVMNQFINKTNDPNDSDFDLQNMMRSFSGNSGLDIGDLLGKVTGGSSSQGSGDLGGMLGKIFN</sequence>
<evidence type="ECO:0000313" key="1">
    <source>
        <dbReference type="EMBL" id="SHG66815.1"/>
    </source>
</evidence>
<dbReference type="OrthoDB" id="982085at2"/>
<evidence type="ECO:0000313" key="2">
    <source>
        <dbReference type="Proteomes" id="UP000184212"/>
    </source>
</evidence>
<dbReference type="InterPro" id="IPR009282">
    <property type="entry name" value="DUF937"/>
</dbReference>
<dbReference type="Pfam" id="PF06078">
    <property type="entry name" value="DUF937"/>
    <property type="match status" value="1"/>
</dbReference>
<evidence type="ECO:0008006" key="3">
    <source>
        <dbReference type="Google" id="ProtNLM"/>
    </source>
</evidence>
<dbReference type="STRING" id="947013.SAMN04488109_1322"/>
<dbReference type="Proteomes" id="UP000184212">
    <property type="component" value="Unassembled WGS sequence"/>
</dbReference>
<protein>
    <recommendedName>
        <fullName evidence="3">DUF937 domain-containing protein</fullName>
    </recommendedName>
</protein>